<proteinExistence type="predicted"/>
<dbReference type="PANTHER" id="PTHR21838:SF2">
    <property type="entry name" value="COILED-COIL DOMAIN-CONTAINING PROTEIN 137"/>
    <property type="match status" value="1"/>
</dbReference>
<dbReference type="PANTHER" id="PTHR21838">
    <property type="entry name" value="COILED-COIL DOMAIN-CONTAINING PROTEIN 137"/>
    <property type="match status" value="1"/>
</dbReference>
<evidence type="ECO:0000313" key="3">
    <source>
        <dbReference type="Proteomes" id="UP000770717"/>
    </source>
</evidence>
<feature type="compositionally biased region" description="Basic residues" evidence="1">
    <location>
        <begin position="50"/>
        <end position="60"/>
    </location>
</feature>
<dbReference type="EMBL" id="WNTK01000013">
    <property type="protein sequence ID" value="KAG9473514.1"/>
    <property type="molecule type" value="Genomic_DNA"/>
</dbReference>
<evidence type="ECO:0000256" key="1">
    <source>
        <dbReference type="SAM" id="MobiDB-lite"/>
    </source>
</evidence>
<reference evidence="2" key="1">
    <citation type="thesis" date="2020" institute="ProQuest LLC" country="789 East Eisenhower Parkway, Ann Arbor, MI, USA">
        <title>Comparative Genomics and Chromosome Evolution.</title>
        <authorList>
            <person name="Mudd A.B."/>
        </authorList>
    </citation>
    <scope>NUCLEOTIDE SEQUENCE</scope>
    <source>
        <strain evidence="2">HN-11 Male</strain>
        <tissue evidence="2">Kidney and liver</tissue>
    </source>
</reference>
<accession>A0A8J6EPR6</accession>
<name>A0A8J6EPR6_ELECQ</name>
<feature type="region of interest" description="Disordered" evidence="1">
    <location>
        <begin position="34"/>
        <end position="193"/>
    </location>
</feature>
<feature type="compositionally biased region" description="Basic and acidic residues" evidence="1">
    <location>
        <begin position="119"/>
        <end position="134"/>
    </location>
</feature>
<dbReference type="Proteomes" id="UP000770717">
    <property type="component" value="Unassembled WGS sequence"/>
</dbReference>
<gene>
    <name evidence="2" type="ORF">GDO78_004030</name>
</gene>
<comment type="caution">
    <text evidence="2">The sequence shown here is derived from an EMBL/GenBank/DDBJ whole genome shotgun (WGS) entry which is preliminary data.</text>
</comment>
<keyword evidence="3" id="KW-1185">Reference proteome</keyword>
<dbReference type="AlphaFoldDB" id="A0A8J6EPR6"/>
<organism evidence="2 3">
    <name type="scientific">Eleutherodactylus coqui</name>
    <name type="common">Puerto Rican coqui</name>
    <dbReference type="NCBI Taxonomy" id="57060"/>
    <lineage>
        <taxon>Eukaryota</taxon>
        <taxon>Metazoa</taxon>
        <taxon>Chordata</taxon>
        <taxon>Craniata</taxon>
        <taxon>Vertebrata</taxon>
        <taxon>Euteleostomi</taxon>
        <taxon>Amphibia</taxon>
        <taxon>Batrachia</taxon>
        <taxon>Anura</taxon>
        <taxon>Neobatrachia</taxon>
        <taxon>Hyloidea</taxon>
        <taxon>Eleutherodactylidae</taxon>
        <taxon>Eleutherodactylinae</taxon>
        <taxon>Eleutherodactylus</taxon>
        <taxon>Eleutherodactylus</taxon>
    </lineage>
</organism>
<feature type="compositionally biased region" description="Basic and acidic residues" evidence="1">
    <location>
        <begin position="143"/>
        <end position="193"/>
    </location>
</feature>
<evidence type="ECO:0008006" key="4">
    <source>
        <dbReference type="Google" id="ProtNLM"/>
    </source>
</evidence>
<evidence type="ECO:0000313" key="2">
    <source>
        <dbReference type="EMBL" id="KAG9473513.1"/>
    </source>
</evidence>
<feature type="compositionally biased region" description="Basic and acidic residues" evidence="1">
    <location>
        <begin position="61"/>
        <end position="86"/>
    </location>
</feature>
<dbReference type="OrthoDB" id="5876637at2759"/>
<dbReference type="GO" id="GO:0005634">
    <property type="term" value="C:nucleus"/>
    <property type="evidence" value="ECO:0007669"/>
    <property type="project" value="TreeGrafter"/>
</dbReference>
<dbReference type="InterPro" id="IPR026680">
    <property type="entry name" value="CCDC137"/>
</dbReference>
<protein>
    <recommendedName>
        <fullName evidence="4">Coiled-coil domain containing 137</fullName>
    </recommendedName>
</protein>
<dbReference type="EMBL" id="WNTK01000013">
    <property type="protein sequence ID" value="KAG9473513.1"/>
    <property type="molecule type" value="Genomic_DNA"/>
</dbReference>
<sequence>MEALERSLVDGDAGAGSSRGPRVFTGVIMKKQRVMKAAGSSGPGADTGRLRGHQKKKMNSKPKDLDTQEIPFKLREIMRSRMEMNKPRKKKKKTVKNQGPNNKELQTDIKVPKFKRKKRESEHSYLNRMNRETQHVMFLSKNQLERMPEKELEEKGEPVKDVPLKEKSQKKKDFDRRRLDKFLKKKEDKKESRLEKDMFTDPVMFGEVVTEPPTLTVKPRKSTAELKPGEKKLLLKNILDKSNSSAPIPAPSLARKRLLEDERQRVVQVYRDLKKKKLLQSQGAKCFKTHCT</sequence>
<feature type="region of interest" description="Disordered" evidence="1">
    <location>
        <begin position="1"/>
        <end position="21"/>
    </location>
</feature>